<keyword evidence="4 7" id="KW-1133">Transmembrane helix</keyword>
<keyword evidence="2" id="KW-0813">Transport</keyword>
<feature type="transmembrane region" description="Helical" evidence="7">
    <location>
        <begin position="679"/>
        <end position="700"/>
    </location>
</feature>
<feature type="transmembrane region" description="Helical" evidence="7">
    <location>
        <begin position="120"/>
        <end position="138"/>
    </location>
</feature>
<proteinExistence type="predicted"/>
<feature type="compositionally biased region" description="Polar residues" evidence="6">
    <location>
        <begin position="880"/>
        <end position="906"/>
    </location>
</feature>
<feature type="chain" id="PRO_5008902450" description="Major facilitator superfamily (MFS) profile domain-containing protein" evidence="8">
    <location>
        <begin position="23"/>
        <end position="1665"/>
    </location>
</feature>
<evidence type="ECO:0000256" key="4">
    <source>
        <dbReference type="ARBA" id="ARBA00022989"/>
    </source>
</evidence>
<evidence type="ECO:0000256" key="1">
    <source>
        <dbReference type="ARBA" id="ARBA00004141"/>
    </source>
</evidence>
<evidence type="ECO:0000313" key="11">
    <source>
        <dbReference type="Proteomes" id="UP000242814"/>
    </source>
</evidence>
<feature type="compositionally biased region" description="Basic and acidic residues" evidence="6">
    <location>
        <begin position="1555"/>
        <end position="1569"/>
    </location>
</feature>
<feature type="compositionally biased region" description="Polar residues" evidence="6">
    <location>
        <begin position="859"/>
        <end position="873"/>
    </location>
</feature>
<organism evidence="10 11">
    <name type="scientific">Paracoccidioides brasiliensis</name>
    <dbReference type="NCBI Taxonomy" id="121759"/>
    <lineage>
        <taxon>Eukaryota</taxon>
        <taxon>Fungi</taxon>
        <taxon>Dikarya</taxon>
        <taxon>Ascomycota</taxon>
        <taxon>Pezizomycotina</taxon>
        <taxon>Eurotiomycetes</taxon>
        <taxon>Eurotiomycetidae</taxon>
        <taxon>Onygenales</taxon>
        <taxon>Ajellomycetaceae</taxon>
        <taxon>Paracoccidioides</taxon>
    </lineage>
</organism>
<feature type="domain" description="Major facilitator superfamily (MFS) profile" evidence="9">
    <location>
        <begin position="313"/>
        <end position="802"/>
    </location>
</feature>
<evidence type="ECO:0000256" key="3">
    <source>
        <dbReference type="ARBA" id="ARBA00022692"/>
    </source>
</evidence>
<evidence type="ECO:0000256" key="2">
    <source>
        <dbReference type="ARBA" id="ARBA00022448"/>
    </source>
</evidence>
<dbReference type="VEuPathDB" id="FungiDB:PABG_02021"/>
<evidence type="ECO:0000313" key="10">
    <source>
        <dbReference type="EMBL" id="ODH33555.1"/>
    </source>
</evidence>
<feature type="compositionally biased region" description="Low complexity" evidence="6">
    <location>
        <begin position="1588"/>
        <end position="1603"/>
    </location>
</feature>
<dbReference type="GO" id="GO:0016020">
    <property type="term" value="C:membrane"/>
    <property type="evidence" value="ECO:0007669"/>
    <property type="project" value="UniProtKB-SubCell"/>
</dbReference>
<dbReference type="PROSITE" id="PS50850">
    <property type="entry name" value="MFS"/>
    <property type="match status" value="1"/>
</dbReference>
<feature type="compositionally biased region" description="Basic and acidic residues" evidence="6">
    <location>
        <begin position="949"/>
        <end position="990"/>
    </location>
</feature>
<dbReference type="InterPro" id="IPR036259">
    <property type="entry name" value="MFS_trans_sf"/>
</dbReference>
<feature type="compositionally biased region" description="Low complexity" evidence="6">
    <location>
        <begin position="1186"/>
        <end position="1198"/>
    </location>
</feature>
<feature type="region of interest" description="Disordered" evidence="6">
    <location>
        <begin position="1186"/>
        <end position="1205"/>
    </location>
</feature>
<protein>
    <recommendedName>
        <fullName evidence="9">Major facilitator superfamily (MFS) profile domain-containing protein</fullName>
    </recommendedName>
</protein>
<evidence type="ECO:0000259" key="9">
    <source>
        <dbReference type="PROSITE" id="PS50850"/>
    </source>
</evidence>
<dbReference type="Pfam" id="PF07690">
    <property type="entry name" value="MFS_1"/>
    <property type="match status" value="1"/>
</dbReference>
<keyword evidence="3 7" id="KW-0812">Transmembrane</keyword>
<feature type="transmembrane region" description="Helical" evidence="7">
    <location>
        <begin position="647"/>
        <end position="667"/>
    </location>
</feature>
<dbReference type="VEuPathDB" id="FungiDB:PADG_00417"/>
<dbReference type="InterPro" id="IPR011701">
    <property type="entry name" value="MFS"/>
</dbReference>
<dbReference type="CDD" id="cd17330">
    <property type="entry name" value="MFS_SLC46_TetA_like"/>
    <property type="match status" value="1"/>
</dbReference>
<feature type="region of interest" description="Disordered" evidence="6">
    <location>
        <begin position="1346"/>
        <end position="1368"/>
    </location>
</feature>
<feature type="transmembrane region" description="Helical" evidence="7">
    <location>
        <begin position="314"/>
        <end position="339"/>
    </location>
</feature>
<accession>A0A1D2JG96</accession>
<comment type="subcellular location">
    <subcellularLocation>
        <location evidence="1">Membrane</location>
        <topology evidence="1">Multi-pass membrane protein</topology>
    </subcellularLocation>
</comment>
<dbReference type="GO" id="GO:0022857">
    <property type="term" value="F:transmembrane transporter activity"/>
    <property type="evidence" value="ECO:0007669"/>
    <property type="project" value="InterPro"/>
</dbReference>
<feature type="compositionally biased region" description="Low complexity" evidence="6">
    <location>
        <begin position="1619"/>
        <end position="1634"/>
    </location>
</feature>
<keyword evidence="5 7" id="KW-0472">Membrane</keyword>
<feature type="compositionally biased region" description="Basic and acidic residues" evidence="6">
    <location>
        <begin position="1516"/>
        <end position="1531"/>
    </location>
</feature>
<gene>
    <name evidence="10" type="ORF">ACO22_03303</name>
</gene>
<feature type="compositionally biased region" description="Polar residues" evidence="6">
    <location>
        <begin position="994"/>
        <end position="1008"/>
    </location>
</feature>
<dbReference type="PANTHER" id="PTHR23504:SF2">
    <property type="entry name" value="TRANSPORTER, PUTATIVE (AFU_ORTHOLOGUE AFUA_8G04150)-RELATED"/>
    <property type="match status" value="1"/>
</dbReference>
<dbReference type="InterPro" id="IPR024312">
    <property type="entry name" value="TACC_fungi"/>
</dbReference>
<evidence type="ECO:0000256" key="5">
    <source>
        <dbReference type="ARBA" id="ARBA00023136"/>
    </source>
</evidence>
<keyword evidence="8" id="KW-0732">Signal</keyword>
<reference evidence="10 11" key="1">
    <citation type="submission" date="2016-06" db="EMBL/GenBank/DDBJ databases">
        <authorList>
            <person name="Kjaerup R.B."/>
            <person name="Dalgaard T.S."/>
            <person name="Juul-Madsen H.R."/>
        </authorList>
    </citation>
    <scope>NUCLEOTIDE SEQUENCE [LARGE SCALE GENOMIC DNA]</scope>
    <source>
        <strain evidence="10 11">Pb300</strain>
    </source>
</reference>
<name>A0A1D2JG96_PARBR</name>
<feature type="transmembrane region" description="Helical" evidence="7">
    <location>
        <begin position="384"/>
        <end position="407"/>
    </location>
</feature>
<feature type="compositionally biased region" description="Polar residues" evidence="6">
    <location>
        <begin position="1346"/>
        <end position="1363"/>
    </location>
</feature>
<dbReference type="InterPro" id="IPR020846">
    <property type="entry name" value="MFS_dom"/>
</dbReference>
<dbReference type="Gene3D" id="1.20.1250.20">
    <property type="entry name" value="MFS general substrate transporter like domains"/>
    <property type="match status" value="1"/>
</dbReference>
<comment type="caution">
    <text evidence="10">The sequence shown here is derived from an EMBL/GenBank/DDBJ whole genome shotgun (WGS) entry which is preliminary data.</text>
</comment>
<dbReference type="SUPFAM" id="SSF103473">
    <property type="entry name" value="MFS general substrate transporter"/>
    <property type="match status" value="1"/>
</dbReference>
<feature type="region of interest" description="Disordered" evidence="6">
    <location>
        <begin position="1508"/>
        <end position="1665"/>
    </location>
</feature>
<feature type="transmembrane region" description="Helical" evidence="7">
    <location>
        <begin position="445"/>
        <end position="466"/>
    </location>
</feature>
<feature type="transmembrane region" description="Helical" evidence="7">
    <location>
        <begin position="351"/>
        <end position="372"/>
    </location>
</feature>
<evidence type="ECO:0000256" key="8">
    <source>
        <dbReference type="SAM" id="SignalP"/>
    </source>
</evidence>
<dbReference type="Pfam" id="PF12709">
    <property type="entry name" value="Fungal_TACC"/>
    <property type="match status" value="1"/>
</dbReference>
<dbReference type="VEuPathDB" id="FungiDB:PADG_00416"/>
<evidence type="ECO:0000256" key="7">
    <source>
        <dbReference type="SAM" id="Phobius"/>
    </source>
</evidence>
<evidence type="ECO:0000256" key="6">
    <source>
        <dbReference type="SAM" id="MobiDB-lite"/>
    </source>
</evidence>
<feature type="region of interest" description="Disordered" evidence="6">
    <location>
        <begin position="842"/>
        <end position="1011"/>
    </location>
</feature>
<feature type="transmembrane region" description="Helical" evidence="7">
    <location>
        <begin position="486"/>
        <end position="508"/>
    </location>
</feature>
<dbReference type="EMBL" id="LZYO01000111">
    <property type="protein sequence ID" value="ODH33555.1"/>
    <property type="molecule type" value="Genomic_DNA"/>
</dbReference>
<dbReference type="Proteomes" id="UP000242814">
    <property type="component" value="Unassembled WGS sequence"/>
</dbReference>
<feature type="transmembrane region" description="Helical" evidence="7">
    <location>
        <begin position="590"/>
        <end position="609"/>
    </location>
</feature>
<dbReference type="PANTHER" id="PTHR23504">
    <property type="entry name" value="MAJOR FACILITATOR SUPERFAMILY DOMAIN-CONTAINING PROTEIN 10"/>
    <property type="match status" value="1"/>
</dbReference>
<sequence>MISRSTFLLLFLSTSLTSLVSASSHTSFCKCTCFSNSTIIQLGLPDSKSFSAIHSRLLLFPRDDEDKKVPAKGDKQNRPLNCNDCNRRFCLDYNLPKCKGAKEEDVVTTCFQRDSNKDKAVVFIFIIATASLLVWAAIKPCAEKWISVRLISFLRDDNREECNQRDHIFLYLVKNNRFLNIDICMISVWCFFHKAFVISFCSLDQEYPPHGTSFVSTISIRAVEFCIPTAMTHLDGIHTYLSMACFDWPFYAAPESFQVEPVPPTFAQDVTSTRNLLPFLAVVRNNIPWVPNTRTSTTANNRESPNEFFPTLQLFILAICRLAEPIALTSIFPYAWIMVKDFHMGEEKNASLYSGILISAFALAESLTGIYWGGLSDRVGRKPVLLFGCVGTMLSLLIVGFSTSFWVALLGRVVGGVLNGNIGVVQTMVGELVKKPEHEPRAYAVMPFVWSIGTIIGPAIGGFFARPTDSFPSVFSPTGIFGTLPYLLPNLICSTLQLISIFAGYFFLDETHPDLRRGGEAARHPDDGGELGASLAAVAIGASTAHGSADLRANSYGTFNDVKLHKDEEWDIESDGKAFEGCAHDQAKVFTYRVTMLVIALGIFTYHSMTYDHLLPIFLQDKSTGTADTTVKSIFNIPSGLGLSVQAVGFIMAVNGVIAILIQAIVFPLLAEWLDVWKLFVLVTVLHPVAYFIVPFLAFLPRNLLFTGIYTCLTIRNFFSILDYPVLLILIKQTCPSHSVLGKINGLAASAGAACRTLAPPIAGYLYSIGSKVGFTGLAWWASAIVAAVGACQLYCIQERKHTPLAVSSTDIFLHPRHTAEEEPLANDVHVTVHDRNIMESPLSVLTPSRRNARPPCSPSANTPSHKTCSPASQDKGLDNFSSTTPMKTSLYNEENVRLSTYNDSPAPSDAKSGDENALSGLEEGPESSPFHPTVFNDQTPVFGQAESGDFRLDRPQEEKLDSRELTNDLEVKREEDSHRDEVPPTTKEDSVDDNYNNNTQNSFSGGSRETYRLGNEASLLNTPASENNYDEVSNITMNDKNDESMSTIYQVASNDPGRISYNGRGNDHQAPGDQDDTCLSAFSAVPDLDMTGFAQLRRNSPIKRMREASISPRKNMRMARYTHDTLETPNTVEKRELFSEQDKGTPAPGQTCPRGDDHMNIIDFTDQPNSYSRASYVLHNGYMSPSRRNSRFSPSKSTASGFRSPSKFSLLDLDIPPAPTPRSIPSITPRELESLKSSFLSEISSLKATLSGREAEVKCLKESVADAERRVGEVSEELRNESSRRQNELQEWERRGKEMETVLRGVRSEIVDGERERERLNRKIEEAEKCKEKLESRVVELESQFSAARNTANTSPPTGTENKSAEETAREVQDAVERVARELHTLYKGKHETKVAALKKSYEARWEKRVREAERKLKEALEENARLKAEKDSDIPGEGGFCGEATFIRETESLEADKRVLEARVKGLEQELVSVKRDSEILRSELKQERTEKGELVAAVDEWLAIQQHQHQQHQHQDDQQQVEKERVPEGQEQPEQYQPKRKLPEPPASHRRSLSEDEQTTHCDTGIEKPVQPLNENFASSSNIGRLPPSSAIRPRAAALPTGVPTPRVPRFGMPPSNSRGNNGSRKSISSGLPTSGGMPASTAGRSGIMSSIERMGRGGGGV</sequence>
<feature type="signal peptide" evidence="8">
    <location>
        <begin position="1"/>
        <end position="22"/>
    </location>
</feature>
<dbReference type="VEuPathDB" id="FungiDB:PABG_02022"/>
<feature type="compositionally biased region" description="Polar residues" evidence="6">
    <location>
        <begin position="1576"/>
        <end position="1586"/>
    </location>
</feature>